<feature type="compositionally biased region" description="Low complexity" evidence="1">
    <location>
        <begin position="357"/>
        <end position="367"/>
    </location>
</feature>
<dbReference type="AlphaFoldDB" id="A0A9Q0LZN0"/>
<sequence>MDNNDDKKGKKGKGNQLILISGGKCGSPTLIKGGGKKGKGEMILVGGQGDCEKTKVHVVKQYVPVPYYVPKPIYKYILRHHYVPVRHVVVKPVPVPYPVKHYSEYKSSEYKSGDYKTSGGSSGSGSSSMDSGYGQDNSYESSRDNSYSGSNTFGKYVNYDGKSPMNAMSPGSFENTLGSPKSHYYESYLPSTSPIGKSVTDMSSGASIYNSVPSAEALTGGKSSVYFNTQTNKQSLNDDYGSPISAASNVNGAYMYAPVYEGPNGQQYIGNQVIPGTYLSDNSTQVLPSTIPSSAYSSMSLSSQPSTSTLYPASTTSVGVSGPSSFNKKSLKKTYKSEIERAKKMLSFGKREDTDTDSSSSSSSSSSNEEKSTEKSINK</sequence>
<dbReference type="Proteomes" id="UP001142055">
    <property type="component" value="Chromosome 3"/>
</dbReference>
<feature type="region of interest" description="Disordered" evidence="1">
    <location>
        <begin position="110"/>
        <end position="148"/>
    </location>
</feature>
<feature type="compositionally biased region" description="Low complexity" evidence="1">
    <location>
        <begin position="115"/>
        <end position="134"/>
    </location>
</feature>
<dbReference type="EMBL" id="JAPWDV010000003">
    <property type="protein sequence ID" value="KAJ6217428.1"/>
    <property type="molecule type" value="Genomic_DNA"/>
</dbReference>
<feature type="region of interest" description="Disordered" evidence="1">
    <location>
        <begin position="345"/>
        <end position="379"/>
    </location>
</feature>
<feature type="compositionally biased region" description="Polar residues" evidence="1">
    <location>
        <begin position="135"/>
        <end position="148"/>
    </location>
</feature>
<accession>A0A9Q0LZN0</accession>
<proteinExistence type="predicted"/>
<feature type="region of interest" description="Disordered" evidence="1">
    <location>
        <begin position="294"/>
        <end position="333"/>
    </location>
</feature>
<name>A0A9Q0LZN0_BLOTA</name>
<organism evidence="2 3">
    <name type="scientific">Blomia tropicalis</name>
    <name type="common">Mite</name>
    <dbReference type="NCBI Taxonomy" id="40697"/>
    <lineage>
        <taxon>Eukaryota</taxon>
        <taxon>Metazoa</taxon>
        <taxon>Ecdysozoa</taxon>
        <taxon>Arthropoda</taxon>
        <taxon>Chelicerata</taxon>
        <taxon>Arachnida</taxon>
        <taxon>Acari</taxon>
        <taxon>Acariformes</taxon>
        <taxon>Sarcoptiformes</taxon>
        <taxon>Astigmata</taxon>
        <taxon>Glycyphagoidea</taxon>
        <taxon>Echimyopodidae</taxon>
        <taxon>Blomia</taxon>
    </lineage>
</organism>
<protein>
    <submittedName>
        <fullName evidence="2">Uncharacterized protein</fullName>
    </submittedName>
</protein>
<keyword evidence="3" id="KW-1185">Reference proteome</keyword>
<gene>
    <name evidence="2" type="ORF">RDWZM_008585</name>
</gene>
<reference evidence="2" key="1">
    <citation type="submission" date="2022-12" db="EMBL/GenBank/DDBJ databases">
        <title>Genome assemblies of Blomia tropicalis.</title>
        <authorList>
            <person name="Cui Y."/>
        </authorList>
    </citation>
    <scope>NUCLEOTIDE SEQUENCE</scope>
    <source>
        <tissue evidence="2">Adult mites</tissue>
    </source>
</reference>
<feature type="compositionally biased region" description="Low complexity" evidence="1">
    <location>
        <begin position="294"/>
        <end position="325"/>
    </location>
</feature>
<evidence type="ECO:0000313" key="3">
    <source>
        <dbReference type="Proteomes" id="UP001142055"/>
    </source>
</evidence>
<evidence type="ECO:0000256" key="1">
    <source>
        <dbReference type="SAM" id="MobiDB-lite"/>
    </source>
</evidence>
<feature type="compositionally biased region" description="Basic and acidic residues" evidence="1">
    <location>
        <begin position="368"/>
        <end position="379"/>
    </location>
</feature>
<evidence type="ECO:0000313" key="2">
    <source>
        <dbReference type="EMBL" id="KAJ6217428.1"/>
    </source>
</evidence>
<comment type="caution">
    <text evidence="2">The sequence shown here is derived from an EMBL/GenBank/DDBJ whole genome shotgun (WGS) entry which is preliminary data.</text>
</comment>